<accession>T0YPU5</accession>
<evidence type="ECO:0000313" key="1">
    <source>
        <dbReference type="EMBL" id="EQD35098.1"/>
    </source>
</evidence>
<reference evidence="1" key="2">
    <citation type="journal article" date="2014" name="ISME J.">
        <title>Microbial stratification in low pH oxic and suboxic macroscopic growths along an acid mine drainage.</title>
        <authorList>
            <person name="Mendez-Garcia C."/>
            <person name="Mesa V."/>
            <person name="Sprenger R.R."/>
            <person name="Richter M."/>
            <person name="Diez M.S."/>
            <person name="Solano J."/>
            <person name="Bargiela R."/>
            <person name="Golyshina O.V."/>
            <person name="Manteca A."/>
            <person name="Ramos J.L."/>
            <person name="Gallego J.R."/>
            <person name="Llorente I."/>
            <person name="Martins Dos Santos V.A."/>
            <person name="Jensen O.N."/>
            <person name="Pelaez A.I."/>
            <person name="Sanchez J."/>
            <person name="Ferrer M."/>
        </authorList>
    </citation>
    <scope>NUCLEOTIDE SEQUENCE</scope>
</reference>
<organism evidence="1">
    <name type="scientific">mine drainage metagenome</name>
    <dbReference type="NCBI Taxonomy" id="410659"/>
    <lineage>
        <taxon>unclassified sequences</taxon>
        <taxon>metagenomes</taxon>
        <taxon>ecological metagenomes</taxon>
    </lineage>
</organism>
<comment type="caution">
    <text evidence="1">The sequence shown here is derived from an EMBL/GenBank/DDBJ whole genome shotgun (WGS) entry which is preliminary data.</text>
</comment>
<protein>
    <submittedName>
        <fullName evidence="1">Uncharacterized protein</fullName>
    </submittedName>
</protein>
<reference evidence="1" key="1">
    <citation type="submission" date="2013-08" db="EMBL/GenBank/DDBJ databases">
        <authorList>
            <person name="Mendez C."/>
            <person name="Richter M."/>
            <person name="Ferrer M."/>
            <person name="Sanchez J."/>
        </authorList>
    </citation>
    <scope>NUCLEOTIDE SEQUENCE</scope>
</reference>
<proteinExistence type="predicted"/>
<sequence length="90" mass="10274">MDLEMLKTAIGQERSEYEETRATLTEMGLMTSTCQDVPFTRFIAENLTVIRELLRKVSLALEPDKHLDRVKYAEDRAAETVKNLNLEGGK</sequence>
<dbReference type="AlphaFoldDB" id="T0YPU5"/>
<gene>
    <name evidence="1" type="ORF">B1A_18455</name>
</gene>
<dbReference type="EMBL" id="AUZX01013616">
    <property type="protein sequence ID" value="EQD35098.1"/>
    <property type="molecule type" value="Genomic_DNA"/>
</dbReference>
<name>T0YPU5_9ZZZZ</name>